<comment type="caution">
    <text evidence="2">The sequence shown here is derived from an EMBL/GenBank/DDBJ whole genome shotgun (WGS) entry which is preliminary data.</text>
</comment>
<reference evidence="2 3" key="1">
    <citation type="submission" date="2019-01" db="EMBL/GenBank/DDBJ databases">
        <title>Sequencing of cultivated peanut Arachis hypogaea provides insights into genome evolution and oil improvement.</title>
        <authorList>
            <person name="Chen X."/>
        </authorList>
    </citation>
    <scope>NUCLEOTIDE SEQUENCE [LARGE SCALE GENOMIC DNA]</scope>
    <source>
        <strain evidence="3">cv. Fuhuasheng</strain>
        <tissue evidence="2">Leaves</tissue>
    </source>
</reference>
<dbReference type="AlphaFoldDB" id="A0A444ZK73"/>
<evidence type="ECO:0000313" key="3">
    <source>
        <dbReference type="Proteomes" id="UP000289738"/>
    </source>
</evidence>
<sequence length="103" mass="11762">MASSQCHRFLCIHSLQLQPHHCYHPPFKSPTLIPKPYHCFSRIRIRIAPKASLKNNRATTTTTTNDSVETSSLEDETSRNSSSSDDSFAFLRRFGLFACKLEF</sequence>
<gene>
    <name evidence="2" type="ORF">Ahy_B04g071171</name>
</gene>
<organism evidence="2 3">
    <name type="scientific">Arachis hypogaea</name>
    <name type="common">Peanut</name>
    <dbReference type="NCBI Taxonomy" id="3818"/>
    <lineage>
        <taxon>Eukaryota</taxon>
        <taxon>Viridiplantae</taxon>
        <taxon>Streptophyta</taxon>
        <taxon>Embryophyta</taxon>
        <taxon>Tracheophyta</taxon>
        <taxon>Spermatophyta</taxon>
        <taxon>Magnoliopsida</taxon>
        <taxon>eudicotyledons</taxon>
        <taxon>Gunneridae</taxon>
        <taxon>Pentapetalae</taxon>
        <taxon>rosids</taxon>
        <taxon>fabids</taxon>
        <taxon>Fabales</taxon>
        <taxon>Fabaceae</taxon>
        <taxon>Papilionoideae</taxon>
        <taxon>50 kb inversion clade</taxon>
        <taxon>dalbergioids sensu lato</taxon>
        <taxon>Dalbergieae</taxon>
        <taxon>Pterocarpus clade</taxon>
        <taxon>Arachis</taxon>
    </lineage>
</organism>
<evidence type="ECO:0000313" key="2">
    <source>
        <dbReference type="EMBL" id="RYR14563.1"/>
    </source>
</evidence>
<evidence type="ECO:0000256" key="1">
    <source>
        <dbReference type="SAM" id="MobiDB-lite"/>
    </source>
</evidence>
<keyword evidence="3" id="KW-1185">Reference proteome</keyword>
<feature type="region of interest" description="Disordered" evidence="1">
    <location>
        <begin position="54"/>
        <end position="85"/>
    </location>
</feature>
<accession>A0A444ZK73</accession>
<name>A0A444ZK73_ARAHY</name>
<protein>
    <submittedName>
        <fullName evidence="2">Uncharacterized protein</fullName>
    </submittedName>
</protein>
<dbReference type="EMBL" id="SDMP01000014">
    <property type="protein sequence ID" value="RYR14563.1"/>
    <property type="molecule type" value="Genomic_DNA"/>
</dbReference>
<proteinExistence type="predicted"/>
<dbReference type="Proteomes" id="UP000289738">
    <property type="component" value="Chromosome B04"/>
</dbReference>